<evidence type="ECO:0000313" key="2">
    <source>
        <dbReference type="Proteomes" id="UP000800041"/>
    </source>
</evidence>
<keyword evidence="2" id="KW-1185">Reference proteome</keyword>
<accession>A0A6G1GZA5</accession>
<gene>
    <name evidence="1" type="ORF">K402DRAFT_98382</name>
</gene>
<proteinExistence type="predicted"/>
<dbReference type="AlphaFoldDB" id="A0A6G1GZA5"/>
<evidence type="ECO:0000313" key="1">
    <source>
        <dbReference type="EMBL" id="KAF1986058.1"/>
    </source>
</evidence>
<reference evidence="1" key="1">
    <citation type="journal article" date="2020" name="Stud. Mycol.">
        <title>101 Dothideomycetes genomes: a test case for predicting lifestyles and emergence of pathogens.</title>
        <authorList>
            <person name="Haridas S."/>
            <person name="Albert R."/>
            <person name="Binder M."/>
            <person name="Bloem J."/>
            <person name="Labutti K."/>
            <person name="Salamov A."/>
            <person name="Andreopoulos B."/>
            <person name="Baker S."/>
            <person name="Barry K."/>
            <person name="Bills G."/>
            <person name="Bluhm B."/>
            <person name="Cannon C."/>
            <person name="Castanera R."/>
            <person name="Culley D."/>
            <person name="Daum C."/>
            <person name="Ezra D."/>
            <person name="Gonzalez J."/>
            <person name="Henrissat B."/>
            <person name="Kuo A."/>
            <person name="Liang C."/>
            <person name="Lipzen A."/>
            <person name="Lutzoni F."/>
            <person name="Magnuson J."/>
            <person name="Mondo S."/>
            <person name="Nolan M."/>
            <person name="Ohm R."/>
            <person name="Pangilinan J."/>
            <person name="Park H.-J."/>
            <person name="Ramirez L."/>
            <person name="Alfaro M."/>
            <person name="Sun H."/>
            <person name="Tritt A."/>
            <person name="Yoshinaga Y."/>
            <person name="Zwiers L.-H."/>
            <person name="Turgeon B."/>
            <person name="Goodwin S."/>
            <person name="Spatafora J."/>
            <person name="Crous P."/>
            <person name="Grigoriev I."/>
        </authorList>
    </citation>
    <scope>NUCLEOTIDE SEQUENCE</scope>
    <source>
        <strain evidence="1">CBS 113979</strain>
    </source>
</reference>
<dbReference type="Proteomes" id="UP000800041">
    <property type="component" value="Unassembled WGS sequence"/>
</dbReference>
<name>A0A6G1GZA5_9PEZI</name>
<organism evidence="1 2">
    <name type="scientific">Aulographum hederae CBS 113979</name>
    <dbReference type="NCBI Taxonomy" id="1176131"/>
    <lineage>
        <taxon>Eukaryota</taxon>
        <taxon>Fungi</taxon>
        <taxon>Dikarya</taxon>
        <taxon>Ascomycota</taxon>
        <taxon>Pezizomycotina</taxon>
        <taxon>Dothideomycetes</taxon>
        <taxon>Pleosporomycetidae</taxon>
        <taxon>Aulographales</taxon>
        <taxon>Aulographaceae</taxon>
    </lineage>
</organism>
<dbReference type="EMBL" id="ML977159">
    <property type="protein sequence ID" value="KAF1986058.1"/>
    <property type="molecule type" value="Genomic_DNA"/>
</dbReference>
<sequence>MRRAACIFAGRPGPTHRSSYADYMSAYFPWWHQPLYSVSLRSTNSGCPSSFARLSCCRWLGCVRIGQTSESNPRRQVWKPQFNGLGRSVLSQVSLDCLHLLLRSLSPGISNCSFYSSLLASFSFSFVPFSSHFRLVFVAFSSSSSSPFLSTPAIHKLLNSEWQTIQYNTIWGRY</sequence>
<protein>
    <submittedName>
        <fullName evidence="1">Uncharacterized protein</fullName>
    </submittedName>
</protein>